<dbReference type="InterPro" id="IPR003593">
    <property type="entry name" value="AAA+_ATPase"/>
</dbReference>
<dbReference type="CDD" id="cd03213">
    <property type="entry name" value="ABCG_EPDR"/>
    <property type="match status" value="1"/>
</dbReference>
<feature type="transmembrane region" description="Helical" evidence="9">
    <location>
        <begin position="598"/>
        <end position="620"/>
    </location>
</feature>
<dbReference type="AlphaFoldDB" id="A0A1B6F7Y9"/>
<feature type="transmembrane region" description="Helical" evidence="9">
    <location>
        <begin position="379"/>
        <end position="397"/>
    </location>
</feature>
<keyword evidence="6" id="KW-0067">ATP-binding</keyword>
<dbReference type="Pfam" id="PF01061">
    <property type="entry name" value="ABC2_membrane"/>
    <property type="match status" value="1"/>
</dbReference>
<gene>
    <name evidence="11" type="ORF">g.24288</name>
</gene>
<dbReference type="GO" id="GO:0005886">
    <property type="term" value="C:plasma membrane"/>
    <property type="evidence" value="ECO:0007669"/>
    <property type="project" value="TreeGrafter"/>
</dbReference>
<evidence type="ECO:0000256" key="8">
    <source>
        <dbReference type="ARBA" id="ARBA00023136"/>
    </source>
</evidence>
<dbReference type="PANTHER" id="PTHR48041:SF118">
    <property type="entry name" value="ATP-BINDING CASSETTE TRANSPORTER (ABC TRANSPORTER) FAMILY G MEMBER 16"/>
    <property type="match status" value="1"/>
</dbReference>
<dbReference type="PROSITE" id="PS50893">
    <property type="entry name" value="ABC_TRANSPORTER_2"/>
    <property type="match status" value="1"/>
</dbReference>
<dbReference type="PANTHER" id="PTHR48041">
    <property type="entry name" value="ABC TRANSPORTER G FAMILY MEMBER 28"/>
    <property type="match status" value="1"/>
</dbReference>
<dbReference type="EMBL" id="GECZ01023427">
    <property type="protein sequence ID" value="JAS46342.1"/>
    <property type="molecule type" value="Transcribed_RNA"/>
</dbReference>
<feature type="transmembrane region" description="Helical" evidence="9">
    <location>
        <begin position="409"/>
        <end position="430"/>
    </location>
</feature>
<dbReference type="InterPro" id="IPR013525">
    <property type="entry name" value="ABC2_TM"/>
</dbReference>
<comment type="similarity">
    <text evidence="2">Belongs to the ABC transporter superfamily. ABCG family. Eye pigment precursor importer (TC 3.A.1.204) subfamily.</text>
</comment>
<organism evidence="11">
    <name type="scientific">Cuerna arida</name>
    <dbReference type="NCBI Taxonomy" id="1464854"/>
    <lineage>
        <taxon>Eukaryota</taxon>
        <taxon>Metazoa</taxon>
        <taxon>Ecdysozoa</taxon>
        <taxon>Arthropoda</taxon>
        <taxon>Hexapoda</taxon>
        <taxon>Insecta</taxon>
        <taxon>Pterygota</taxon>
        <taxon>Neoptera</taxon>
        <taxon>Paraneoptera</taxon>
        <taxon>Hemiptera</taxon>
        <taxon>Auchenorrhyncha</taxon>
        <taxon>Membracoidea</taxon>
        <taxon>Cicadellidae</taxon>
        <taxon>Cicadellinae</taxon>
        <taxon>Proconiini</taxon>
        <taxon>Cuerna</taxon>
    </lineage>
</organism>
<dbReference type="Pfam" id="PF00005">
    <property type="entry name" value="ABC_tran"/>
    <property type="match status" value="1"/>
</dbReference>
<evidence type="ECO:0000256" key="6">
    <source>
        <dbReference type="ARBA" id="ARBA00022840"/>
    </source>
</evidence>
<keyword evidence="8 9" id="KW-0472">Membrane</keyword>
<feature type="domain" description="ABC transporter" evidence="10">
    <location>
        <begin position="26"/>
        <end position="266"/>
    </location>
</feature>
<evidence type="ECO:0000256" key="1">
    <source>
        <dbReference type="ARBA" id="ARBA00004141"/>
    </source>
</evidence>
<keyword evidence="7 9" id="KW-1133">Transmembrane helix</keyword>
<keyword evidence="3" id="KW-0813">Transport</keyword>
<feature type="transmembrane region" description="Helical" evidence="9">
    <location>
        <begin position="482"/>
        <end position="503"/>
    </location>
</feature>
<protein>
    <recommendedName>
        <fullName evidence="10">ABC transporter domain-containing protein</fullName>
    </recommendedName>
</protein>
<keyword evidence="5" id="KW-0547">Nucleotide-binding</keyword>
<proteinExistence type="inferred from homology"/>
<evidence type="ECO:0000256" key="7">
    <source>
        <dbReference type="ARBA" id="ARBA00022989"/>
    </source>
</evidence>
<dbReference type="GO" id="GO:0140359">
    <property type="term" value="F:ABC-type transporter activity"/>
    <property type="evidence" value="ECO:0007669"/>
    <property type="project" value="InterPro"/>
</dbReference>
<evidence type="ECO:0000256" key="3">
    <source>
        <dbReference type="ARBA" id="ARBA00022448"/>
    </source>
</evidence>
<dbReference type="PROSITE" id="PS00211">
    <property type="entry name" value="ABC_TRANSPORTER_1"/>
    <property type="match status" value="1"/>
</dbReference>
<dbReference type="SMART" id="SM00382">
    <property type="entry name" value="AAA"/>
    <property type="match status" value="1"/>
</dbReference>
<sequence length="629" mass="71010">MFNIFKQIASSTRSDMEATQPTHVVLEFRDLCYSPPGQEEKEILKNVNGRFRPFKVSAILGPSGAGKTSLLNILTCNRWAGVQGNVTVNGQPWNRSQFSRLCCYITQEFAMMELLTVRETLQIAANLKLPGKIWCAKRKVQIEDKVDEILELLILKKEQKTQVRYLSGGEKKRLSIGVELITNPPVMFFDEPTSGLDSSASLMVMEHLQSLAQTGITVVVVIHQPSSRCFQYCDDVLLLSCGRSLYNGPANTLADTFAALGYHCPPYFNIAEFAVEVANMKPDQVTHLVDNAQEFYRGRSGDFFSEMTRIPLKGGGDDPTSEMSPMLIGEDKHHKITIRRQCSSTIQGYPISTFAQFCILFKRCTLCINRDLQLSRVRLTTHAVVSLLLGILFYNFGTDASKVYGNFSFIFFNVLFVFFATSMPTICTFPKEADVFLREQSNNWYPIRAYYFAKILADLPLQIICPTIFVAVGWYMTGQPLVLYRFGMLWLVSVLVAILAQTIGNACGAALTVETALFIVPSSTIPVLLLSGFFVTMKDLYAPFQVLAEFSYFKFAFEAACQSVFGYDRPKLACSQPYCHYKQLSKFLHDIGMSDFTFWHNIVCLASWILGMQIFLYILLRWRISQAKV</sequence>
<accession>A0A1B6F7Y9</accession>
<evidence type="ECO:0000256" key="4">
    <source>
        <dbReference type="ARBA" id="ARBA00022692"/>
    </source>
</evidence>
<reference evidence="11" key="1">
    <citation type="submission" date="2015-11" db="EMBL/GenBank/DDBJ databases">
        <title>De novo transcriptome assembly of four potential Pierce s Disease insect vectors from Arizona vineyards.</title>
        <authorList>
            <person name="Tassone E.E."/>
        </authorList>
    </citation>
    <scope>NUCLEOTIDE SEQUENCE</scope>
</reference>
<evidence type="ECO:0000256" key="5">
    <source>
        <dbReference type="ARBA" id="ARBA00022741"/>
    </source>
</evidence>
<feature type="transmembrane region" description="Helical" evidence="9">
    <location>
        <begin position="451"/>
        <end position="476"/>
    </location>
</feature>
<evidence type="ECO:0000256" key="2">
    <source>
        <dbReference type="ARBA" id="ARBA00005814"/>
    </source>
</evidence>
<keyword evidence="4 9" id="KW-0812">Transmembrane</keyword>
<dbReference type="SUPFAM" id="SSF52540">
    <property type="entry name" value="P-loop containing nucleoside triphosphate hydrolases"/>
    <property type="match status" value="1"/>
</dbReference>
<dbReference type="InterPro" id="IPR017871">
    <property type="entry name" value="ABC_transporter-like_CS"/>
</dbReference>
<evidence type="ECO:0000256" key="9">
    <source>
        <dbReference type="SAM" id="Phobius"/>
    </source>
</evidence>
<name>A0A1B6F7Y9_9HEMI</name>
<comment type="subcellular location">
    <subcellularLocation>
        <location evidence="1">Membrane</location>
        <topology evidence="1">Multi-pass membrane protein</topology>
    </subcellularLocation>
</comment>
<evidence type="ECO:0000259" key="10">
    <source>
        <dbReference type="PROSITE" id="PS50893"/>
    </source>
</evidence>
<feature type="transmembrane region" description="Helical" evidence="9">
    <location>
        <begin position="515"/>
        <end position="535"/>
    </location>
</feature>
<dbReference type="GO" id="GO:0005524">
    <property type="term" value="F:ATP binding"/>
    <property type="evidence" value="ECO:0007669"/>
    <property type="project" value="UniProtKB-KW"/>
</dbReference>
<dbReference type="Gene3D" id="3.40.50.300">
    <property type="entry name" value="P-loop containing nucleotide triphosphate hydrolases"/>
    <property type="match status" value="1"/>
</dbReference>
<dbReference type="GO" id="GO:0016887">
    <property type="term" value="F:ATP hydrolysis activity"/>
    <property type="evidence" value="ECO:0007669"/>
    <property type="project" value="InterPro"/>
</dbReference>
<dbReference type="InterPro" id="IPR027417">
    <property type="entry name" value="P-loop_NTPase"/>
</dbReference>
<dbReference type="InterPro" id="IPR050352">
    <property type="entry name" value="ABCG_transporters"/>
</dbReference>
<evidence type="ECO:0000313" key="11">
    <source>
        <dbReference type="EMBL" id="JAS46342.1"/>
    </source>
</evidence>
<dbReference type="InterPro" id="IPR003439">
    <property type="entry name" value="ABC_transporter-like_ATP-bd"/>
</dbReference>